<name>A0ABT5B4C3_9BACT</name>
<feature type="transmembrane region" description="Helical" evidence="1">
    <location>
        <begin position="103"/>
        <end position="123"/>
    </location>
</feature>
<dbReference type="Proteomes" id="UP001217838">
    <property type="component" value="Unassembled WGS sequence"/>
</dbReference>
<keyword evidence="1" id="KW-0472">Membrane</keyword>
<dbReference type="EMBL" id="JAQNDN010000005">
    <property type="protein sequence ID" value="MDC0668945.1"/>
    <property type="molecule type" value="Genomic_DNA"/>
</dbReference>
<dbReference type="RefSeq" id="WP_271998538.1">
    <property type="nucleotide sequence ID" value="NZ_JAQNDN010000005.1"/>
</dbReference>
<keyword evidence="1" id="KW-0812">Transmembrane</keyword>
<feature type="transmembrane region" description="Helical" evidence="1">
    <location>
        <begin position="32"/>
        <end position="50"/>
    </location>
</feature>
<protein>
    <submittedName>
        <fullName evidence="2">Uncharacterized protein</fullName>
    </submittedName>
</protein>
<gene>
    <name evidence="2" type="ORF">POL58_14420</name>
</gene>
<keyword evidence="3" id="KW-1185">Reference proteome</keyword>
<evidence type="ECO:0000256" key="1">
    <source>
        <dbReference type="SAM" id="Phobius"/>
    </source>
</evidence>
<accession>A0ABT5B4C3</accession>
<reference evidence="2 3" key="1">
    <citation type="submission" date="2022-11" db="EMBL/GenBank/DDBJ databases">
        <title>Minimal conservation of predation-associated metabolite biosynthetic gene clusters underscores biosynthetic potential of Myxococcota including descriptions for ten novel species: Archangium lansinium sp. nov., Myxococcus landrumus sp. nov., Nannocystis bai.</title>
        <authorList>
            <person name="Ahearne A."/>
            <person name="Stevens C."/>
            <person name="Dowd S."/>
        </authorList>
    </citation>
    <scope>NUCLEOTIDE SEQUENCE [LARGE SCALE GENOMIC DNA]</scope>
    <source>
        <strain evidence="2 3">NCELM</strain>
    </source>
</reference>
<evidence type="ECO:0000313" key="3">
    <source>
        <dbReference type="Proteomes" id="UP001217838"/>
    </source>
</evidence>
<comment type="caution">
    <text evidence="2">The sequence shown here is derived from an EMBL/GenBank/DDBJ whole genome shotgun (WGS) entry which is preliminary data.</text>
</comment>
<feature type="transmembrane region" description="Helical" evidence="1">
    <location>
        <begin position="62"/>
        <end position="83"/>
    </location>
</feature>
<sequence>MIPGALAAWAWLALRLFAILHAQTLWRAAAGGMWWAIAAALAGVLAAAWSASEAAPVAWSSWLIAAGFEVLLGATIGALVGLPGDAALGAARRSGVALGLGRARAFAALQLALAGSLALAVGLHRPLLTGLRACAMRWPAGDPGAWELPIDRAAASAAAHDATVLALGLATPVLLTAAVVELALASAAATGPFAALASASRAWLVAAAALVALGAAWAVHPEAWLAALPRA</sequence>
<feature type="transmembrane region" description="Helical" evidence="1">
    <location>
        <begin position="202"/>
        <end position="220"/>
    </location>
</feature>
<organism evidence="2 3">
    <name type="scientific">Nannocystis radixulma</name>
    <dbReference type="NCBI Taxonomy" id="2995305"/>
    <lineage>
        <taxon>Bacteria</taxon>
        <taxon>Pseudomonadati</taxon>
        <taxon>Myxococcota</taxon>
        <taxon>Polyangia</taxon>
        <taxon>Nannocystales</taxon>
        <taxon>Nannocystaceae</taxon>
        <taxon>Nannocystis</taxon>
    </lineage>
</organism>
<proteinExistence type="predicted"/>
<keyword evidence="1" id="KW-1133">Transmembrane helix</keyword>
<evidence type="ECO:0000313" key="2">
    <source>
        <dbReference type="EMBL" id="MDC0668945.1"/>
    </source>
</evidence>